<dbReference type="Pfam" id="PF03975">
    <property type="entry name" value="CheD"/>
    <property type="match status" value="1"/>
</dbReference>
<dbReference type="GO" id="GO:0050568">
    <property type="term" value="F:protein-glutamine glutaminase activity"/>
    <property type="evidence" value="ECO:0007669"/>
    <property type="project" value="UniProtKB-UniRule"/>
</dbReference>
<dbReference type="EMBL" id="JAGSOJ010000001">
    <property type="protein sequence ID" value="MCM1988124.1"/>
    <property type="molecule type" value="Genomic_DNA"/>
</dbReference>
<dbReference type="InterPro" id="IPR011324">
    <property type="entry name" value="Cytotoxic_necrot_fac-like_cat"/>
</dbReference>
<dbReference type="InterPro" id="IPR038592">
    <property type="entry name" value="CheD-like_sf"/>
</dbReference>
<dbReference type="Proteomes" id="UP001056429">
    <property type="component" value="Unassembled WGS sequence"/>
</dbReference>
<comment type="similarity">
    <text evidence="3">Belongs to the CheD family.</text>
</comment>
<dbReference type="PROSITE" id="PS51257">
    <property type="entry name" value="PROKAR_LIPOPROTEIN"/>
    <property type="match status" value="1"/>
</dbReference>
<keyword evidence="1 3" id="KW-0145">Chemotaxis</keyword>
<dbReference type="AlphaFoldDB" id="A0A9J6NVQ1"/>
<evidence type="ECO:0000256" key="3">
    <source>
        <dbReference type="HAMAP-Rule" id="MF_01440"/>
    </source>
</evidence>
<accession>A0A9J6NVQ1</accession>
<reference evidence="4" key="1">
    <citation type="journal article" date="2021" name="mSystems">
        <title>Bacteria and Archaea Synergistically Convert Glycine Betaine to Biogenic Methane in the Formosa Cold Seep of the South China Sea.</title>
        <authorList>
            <person name="Li L."/>
            <person name="Zhang W."/>
            <person name="Zhang S."/>
            <person name="Song L."/>
            <person name="Sun Q."/>
            <person name="Zhang H."/>
            <person name="Xiang H."/>
            <person name="Dong X."/>
        </authorList>
    </citation>
    <scope>NUCLEOTIDE SEQUENCE</scope>
    <source>
        <strain evidence="4">ZWT</strain>
    </source>
</reference>
<protein>
    <recommendedName>
        <fullName evidence="3">Probable chemoreceptor glutamine deamidase CheD</fullName>
        <ecNumber evidence="3">3.5.1.44</ecNumber>
    </recommendedName>
</protein>
<proteinExistence type="inferred from homology"/>
<dbReference type="InterPro" id="IPR005659">
    <property type="entry name" value="Chemorcpt_Glu_NH3ase_CheD"/>
</dbReference>
<gene>
    <name evidence="3" type="primary">cheD</name>
    <name evidence="4" type="ORF">KDK92_00110</name>
</gene>
<comment type="function">
    <text evidence="3">Probably deamidates glutamine residues to glutamate on methyl-accepting chemotaxis receptors (MCPs), playing an important role in chemotaxis.</text>
</comment>
<organism evidence="4 5">
    <name type="scientific">Oceanirhabdus seepicola</name>
    <dbReference type="NCBI Taxonomy" id="2828781"/>
    <lineage>
        <taxon>Bacteria</taxon>
        <taxon>Bacillati</taxon>
        <taxon>Bacillota</taxon>
        <taxon>Clostridia</taxon>
        <taxon>Eubacteriales</taxon>
        <taxon>Clostridiaceae</taxon>
        <taxon>Oceanirhabdus</taxon>
    </lineage>
</organism>
<comment type="caution">
    <text evidence="4">The sequence shown here is derived from an EMBL/GenBank/DDBJ whole genome shotgun (WGS) entry which is preliminary data.</text>
</comment>
<reference evidence="4" key="2">
    <citation type="submission" date="2021-04" db="EMBL/GenBank/DDBJ databases">
        <authorList>
            <person name="Dong X."/>
        </authorList>
    </citation>
    <scope>NUCLEOTIDE SEQUENCE</scope>
    <source>
        <strain evidence="4">ZWT</strain>
    </source>
</reference>
<dbReference type="SUPFAM" id="SSF64438">
    <property type="entry name" value="CNF1/YfiH-like putative cysteine hydrolases"/>
    <property type="match status" value="1"/>
</dbReference>
<dbReference type="HAMAP" id="MF_01440">
    <property type="entry name" value="CheD"/>
    <property type="match status" value="1"/>
</dbReference>
<keyword evidence="5" id="KW-1185">Reference proteome</keyword>
<dbReference type="EC" id="3.5.1.44" evidence="3"/>
<dbReference type="CDD" id="cd16352">
    <property type="entry name" value="CheD"/>
    <property type="match status" value="1"/>
</dbReference>
<dbReference type="PANTHER" id="PTHR35147:SF1">
    <property type="entry name" value="CHEMORECEPTOR GLUTAMINE DEAMIDASE CHED-RELATED"/>
    <property type="match status" value="1"/>
</dbReference>
<dbReference type="PANTHER" id="PTHR35147">
    <property type="entry name" value="CHEMORECEPTOR GLUTAMINE DEAMIDASE CHED-RELATED"/>
    <property type="match status" value="1"/>
</dbReference>
<evidence type="ECO:0000313" key="4">
    <source>
        <dbReference type="EMBL" id="MCM1988124.1"/>
    </source>
</evidence>
<sequence length="162" mass="17584">MDSVQLRVGIGDCKITKSPNTIITVGLGSCVGIALYDNRRKIGGLAHIMLPDSTQFSNTTNKYKFADLAIKDLYNEMLKLGAFKNNIVAKVAGGASMFNFSDKKMVMDIGERNCVAVKKQLNDLGIQIISEELRGNRGRTMILDANDGNVSIKTVGEGIKVI</sequence>
<comment type="catalytic activity">
    <reaction evidence="3">
        <text>L-glutaminyl-[protein] + H2O = L-glutamyl-[protein] + NH4(+)</text>
        <dbReference type="Rhea" id="RHEA:16441"/>
        <dbReference type="Rhea" id="RHEA-COMP:10207"/>
        <dbReference type="Rhea" id="RHEA-COMP:10208"/>
        <dbReference type="ChEBI" id="CHEBI:15377"/>
        <dbReference type="ChEBI" id="CHEBI:28938"/>
        <dbReference type="ChEBI" id="CHEBI:29973"/>
        <dbReference type="ChEBI" id="CHEBI:30011"/>
        <dbReference type="EC" id="3.5.1.44"/>
    </reaction>
</comment>
<dbReference type="RefSeq" id="WP_250856897.1">
    <property type="nucleotide sequence ID" value="NZ_JAGSOJ010000001.1"/>
</dbReference>
<dbReference type="Gene3D" id="3.30.1330.200">
    <property type="match status" value="1"/>
</dbReference>
<evidence type="ECO:0000313" key="5">
    <source>
        <dbReference type="Proteomes" id="UP001056429"/>
    </source>
</evidence>
<evidence type="ECO:0000256" key="2">
    <source>
        <dbReference type="ARBA" id="ARBA00022801"/>
    </source>
</evidence>
<keyword evidence="2 3" id="KW-0378">Hydrolase</keyword>
<dbReference type="GO" id="GO:0006935">
    <property type="term" value="P:chemotaxis"/>
    <property type="evidence" value="ECO:0007669"/>
    <property type="project" value="UniProtKB-UniRule"/>
</dbReference>
<evidence type="ECO:0000256" key="1">
    <source>
        <dbReference type="ARBA" id="ARBA00022500"/>
    </source>
</evidence>
<name>A0A9J6NVQ1_9CLOT</name>